<reference evidence="3 4" key="1">
    <citation type="submission" date="2017-10" db="EMBL/GenBank/DDBJ databases">
        <title>Sedimentibacterium mangrovi gen. nov., sp. nov., a novel member of family Phyllobacteriacea isolated from mangrove sediment.</title>
        <authorList>
            <person name="Liao H."/>
            <person name="Tian Y."/>
        </authorList>
    </citation>
    <scope>NUCLEOTIDE SEQUENCE [LARGE SCALE GENOMIC DNA]</scope>
    <source>
        <strain evidence="3 4">X9-2-2</strain>
    </source>
</reference>
<keyword evidence="1" id="KW-0732">Signal</keyword>
<dbReference type="Pfam" id="PF00535">
    <property type="entry name" value="Glycos_transf_2"/>
    <property type="match status" value="1"/>
</dbReference>
<organism evidence="3 4">
    <name type="scientific">Zhengella mangrovi</name>
    <dbReference type="NCBI Taxonomy" id="1982044"/>
    <lineage>
        <taxon>Bacteria</taxon>
        <taxon>Pseudomonadati</taxon>
        <taxon>Pseudomonadota</taxon>
        <taxon>Alphaproteobacteria</taxon>
        <taxon>Hyphomicrobiales</taxon>
        <taxon>Notoacmeibacteraceae</taxon>
        <taxon>Zhengella</taxon>
    </lineage>
</organism>
<name>A0A2G1QQE1_9HYPH</name>
<protein>
    <recommendedName>
        <fullName evidence="2">Glycosyltransferase 2-like domain-containing protein</fullName>
    </recommendedName>
</protein>
<dbReference type="Proteomes" id="UP000221168">
    <property type="component" value="Unassembled WGS sequence"/>
</dbReference>
<feature type="signal peptide" evidence="1">
    <location>
        <begin position="1"/>
        <end position="30"/>
    </location>
</feature>
<evidence type="ECO:0000259" key="2">
    <source>
        <dbReference type="Pfam" id="PF00535"/>
    </source>
</evidence>
<dbReference type="SUPFAM" id="SSF53448">
    <property type="entry name" value="Nucleotide-diphospho-sugar transferases"/>
    <property type="match status" value="1"/>
</dbReference>
<feature type="chain" id="PRO_5013941504" description="Glycosyltransferase 2-like domain-containing protein" evidence="1">
    <location>
        <begin position="31"/>
        <end position="309"/>
    </location>
</feature>
<dbReference type="OrthoDB" id="9794124at2"/>
<dbReference type="EMBL" id="PDVP01000003">
    <property type="protein sequence ID" value="PHP67448.1"/>
    <property type="molecule type" value="Genomic_DNA"/>
</dbReference>
<dbReference type="InterPro" id="IPR029044">
    <property type="entry name" value="Nucleotide-diphossugar_trans"/>
</dbReference>
<accession>A0A2G1QQE1</accession>
<proteinExistence type="predicted"/>
<comment type="caution">
    <text evidence="3">The sequence shown here is derived from an EMBL/GenBank/DDBJ whole genome shotgun (WGS) entry which is preliminary data.</text>
</comment>
<dbReference type="InterPro" id="IPR001173">
    <property type="entry name" value="Glyco_trans_2-like"/>
</dbReference>
<sequence length="309" mass="34025">MSKPLCSVVIPAYNAAAFLPAAIASVEAQAVEPVEVLLLDDGSTDGTAEWLATAQRTRPWLRVFQGGGLGPARARNLLIEKAQSDLIGFLDADDQWLDGKLDRDIAFHRAHPEVAFTFTDYRHLDVTGRSLGTAFEYWKPAFMARSDTAFHLLEDPLPRLLGCNLAGTSTVVAKREILRNANGFAEDLPSAEDWDLWLRLAERGAVGVSTRIGANYLVRSGSETSNRRARIDAMERILRRYDHPGMTHGARRQARARLAAVKAEQAQICGRRGKALSWRLGALLQDPTRRNMHEMLAAALRAGGYPGRA</sequence>
<dbReference type="Gene3D" id="3.90.550.10">
    <property type="entry name" value="Spore Coat Polysaccharide Biosynthesis Protein SpsA, Chain A"/>
    <property type="match status" value="1"/>
</dbReference>
<evidence type="ECO:0000256" key="1">
    <source>
        <dbReference type="SAM" id="SignalP"/>
    </source>
</evidence>
<dbReference type="PANTHER" id="PTHR43685">
    <property type="entry name" value="GLYCOSYLTRANSFERASE"/>
    <property type="match status" value="1"/>
</dbReference>
<dbReference type="AlphaFoldDB" id="A0A2G1QQE1"/>
<dbReference type="RefSeq" id="WP_099305336.1">
    <property type="nucleotide sequence ID" value="NZ_PDVP01000003.1"/>
</dbReference>
<evidence type="ECO:0000313" key="3">
    <source>
        <dbReference type="EMBL" id="PHP67448.1"/>
    </source>
</evidence>
<dbReference type="CDD" id="cd00761">
    <property type="entry name" value="Glyco_tranf_GTA_type"/>
    <property type="match status" value="1"/>
</dbReference>
<dbReference type="PANTHER" id="PTHR43685:SF2">
    <property type="entry name" value="GLYCOSYLTRANSFERASE 2-LIKE DOMAIN-CONTAINING PROTEIN"/>
    <property type="match status" value="1"/>
</dbReference>
<dbReference type="InterPro" id="IPR050834">
    <property type="entry name" value="Glycosyltransf_2"/>
</dbReference>
<keyword evidence="4" id="KW-1185">Reference proteome</keyword>
<evidence type="ECO:0000313" key="4">
    <source>
        <dbReference type="Proteomes" id="UP000221168"/>
    </source>
</evidence>
<gene>
    <name evidence="3" type="ORF">CSC94_06990</name>
</gene>
<feature type="domain" description="Glycosyltransferase 2-like" evidence="2">
    <location>
        <begin position="7"/>
        <end position="135"/>
    </location>
</feature>